<organism evidence="1 2">
    <name type="scientific">Candidatus Liptonbacteria bacterium RIFCSPLOWO2_01_FULL_53_13</name>
    <dbReference type="NCBI Taxonomy" id="1798651"/>
    <lineage>
        <taxon>Bacteria</taxon>
        <taxon>Candidatus Liptoniibacteriota</taxon>
    </lineage>
</organism>
<sequence>MGAFALPKPCGGALFACGILTRSCTKHNDLLIKRGLCYHVFMTTEVRQFIASFLNLKARNASVRSFFTRARKNVIKRKQAVSKNLSKNVDAIAYGE</sequence>
<reference evidence="1 2" key="1">
    <citation type="journal article" date="2016" name="Nat. Commun.">
        <title>Thousands of microbial genomes shed light on interconnected biogeochemical processes in an aquifer system.</title>
        <authorList>
            <person name="Anantharaman K."/>
            <person name="Brown C.T."/>
            <person name="Hug L.A."/>
            <person name="Sharon I."/>
            <person name="Castelle C.J."/>
            <person name="Probst A.J."/>
            <person name="Thomas B.C."/>
            <person name="Singh A."/>
            <person name="Wilkins M.J."/>
            <person name="Karaoz U."/>
            <person name="Brodie E.L."/>
            <person name="Williams K.H."/>
            <person name="Hubbard S.S."/>
            <person name="Banfield J.F."/>
        </authorList>
    </citation>
    <scope>NUCLEOTIDE SEQUENCE [LARGE SCALE GENOMIC DNA]</scope>
</reference>
<proteinExistence type="predicted"/>
<evidence type="ECO:0000313" key="1">
    <source>
        <dbReference type="EMBL" id="OGZ02393.1"/>
    </source>
</evidence>
<protein>
    <submittedName>
        <fullName evidence="1">Uncharacterized protein</fullName>
    </submittedName>
</protein>
<comment type="caution">
    <text evidence="1">The sequence shown here is derived from an EMBL/GenBank/DDBJ whole genome shotgun (WGS) entry which is preliminary data.</text>
</comment>
<evidence type="ECO:0000313" key="2">
    <source>
        <dbReference type="Proteomes" id="UP000178348"/>
    </source>
</evidence>
<dbReference type="AlphaFoldDB" id="A0A1G2CLW3"/>
<name>A0A1G2CLW3_9BACT</name>
<dbReference type="Proteomes" id="UP000178348">
    <property type="component" value="Unassembled WGS sequence"/>
</dbReference>
<dbReference type="EMBL" id="MHLB01000014">
    <property type="protein sequence ID" value="OGZ02393.1"/>
    <property type="molecule type" value="Genomic_DNA"/>
</dbReference>
<gene>
    <name evidence="1" type="ORF">A2946_00385</name>
</gene>
<accession>A0A1G2CLW3</accession>